<dbReference type="EnsemblPlants" id="AET2Gv20827400.18">
    <property type="protein sequence ID" value="AET2Gv20827400.18"/>
    <property type="gene ID" value="AET2Gv20827400"/>
</dbReference>
<reference evidence="1" key="3">
    <citation type="journal article" date="2017" name="Nature">
        <title>Genome sequence of the progenitor of the wheat D genome Aegilops tauschii.</title>
        <authorList>
            <person name="Luo M.C."/>
            <person name="Gu Y.Q."/>
            <person name="Puiu D."/>
            <person name="Wang H."/>
            <person name="Twardziok S.O."/>
            <person name="Deal K.R."/>
            <person name="Huo N."/>
            <person name="Zhu T."/>
            <person name="Wang L."/>
            <person name="Wang Y."/>
            <person name="McGuire P.E."/>
            <person name="Liu S."/>
            <person name="Long H."/>
            <person name="Ramasamy R.K."/>
            <person name="Rodriguez J.C."/>
            <person name="Van S.L."/>
            <person name="Yuan L."/>
            <person name="Wang Z."/>
            <person name="Xia Z."/>
            <person name="Xiao L."/>
            <person name="Anderson O.D."/>
            <person name="Ouyang S."/>
            <person name="Liang Y."/>
            <person name="Zimin A.V."/>
            <person name="Pertea G."/>
            <person name="Qi P."/>
            <person name="Bennetzen J.L."/>
            <person name="Dai X."/>
            <person name="Dawson M.W."/>
            <person name="Muller H.G."/>
            <person name="Kugler K."/>
            <person name="Rivarola-Duarte L."/>
            <person name="Spannagl M."/>
            <person name="Mayer K.F.X."/>
            <person name="Lu F.H."/>
            <person name="Bevan M.W."/>
            <person name="Leroy P."/>
            <person name="Li P."/>
            <person name="You F.M."/>
            <person name="Sun Q."/>
            <person name="Liu Z."/>
            <person name="Lyons E."/>
            <person name="Wicker T."/>
            <person name="Salzberg S.L."/>
            <person name="Devos K.M."/>
            <person name="Dvorak J."/>
        </authorList>
    </citation>
    <scope>NUCLEOTIDE SEQUENCE [LARGE SCALE GENOMIC DNA]</scope>
    <source>
        <strain evidence="1">cv. AL8/78</strain>
    </source>
</reference>
<keyword evidence="2" id="KW-1185">Reference proteome</keyword>
<evidence type="ECO:0000313" key="2">
    <source>
        <dbReference type="Proteomes" id="UP000015105"/>
    </source>
</evidence>
<proteinExistence type="predicted"/>
<reference evidence="2" key="2">
    <citation type="journal article" date="2017" name="Nat. Plants">
        <title>The Aegilops tauschii genome reveals multiple impacts of transposons.</title>
        <authorList>
            <person name="Zhao G."/>
            <person name="Zou C."/>
            <person name="Li K."/>
            <person name="Wang K."/>
            <person name="Li T."/>
            <person name="Gao L."/>
            <person name="Zhang X."/>
            <person name="Wang H."/>
            <person name="Yang Z."/>
            <person name="Liu X."/>
            <person name="Jiang W."/>
            <person name="Mao L."/>
            <person name="Kong X."/>
            <person name="Jiao Y."/>
            <person name="Jia J."/>
        </authorList>
    </citation>
    <scope>NUCLEOTIDE SEQUENCE [LARGE SCALE GENOMIC DNA]</scope>
    <source>
        <strain evidence="2">cv. AL8/78</strain>
    </source>
</reference>
<reference evidence="1" key="5">
    <citation type="journal article" date="2021" name="G3 (Bethesda)">
        <title>Aegilops tauschii genome assembly Aet v5.0 features greater sequence contiguity and improved annotation.</title>
        <authorList>
            <person name="Wang L."/>
            <person name="Zhu T."/>
            <person name="Rodriguez J.C."/>
            <person name="Deal K.R."/>
            <person name="Dubcovsky J."/>
            <person name="McGuire P.E."/>
            <person name="Lux T."/>
            <person name="Spannagl M."/>
            <person name="Mayer K.F.X."/>
            <person name="Baldrich P."/>
            <person name="Meyers B.C."/>
            <person name="Huo N."/>
            <person name="Gu Y.Q."/>
            <person name="Zhou H."/>
            <person name="Devos K.M."/>
            <person name="Bennetzen J.L."/>
            <person name="Unver T."/>
            <person name="Budak H."/>
            <person name="Gulick P.J."/>
            <person name="Galiba G."/>
            <person name="Kalapos B."/>
            <person name="Nelson D.R."/>
            <person name="Li P."/>
            <person name="You F.M."/>
            <person name="Luo M.C."/>
            <person name="Dvorak J."/>
        </authorList>
    </citation>
    <scope>NUCLEOTIDE SEQUENCE [LARGE SCALE GENOMIC DNA]</scope>
    <source>
        <strain evidence="1">cv. AL8/78</strain>
    </source>
</reference>
<accession>A0A453CFC3</accession>
<dbReference type="Proteomes" id="UP000015105">
    <property type="component" value="Chromosome 2D"/>
</dbReference>
<evidence type="ECO:0000313" key="1">
    <source>
        <dbReference type="EnsemblPlants" id="AET2Gv20827400.18"/>
    </source>
</evidence>
<protein>
    <submittedName>
        <fullName evidence="1">Uncharacterized protein</fullName>
    </submittedName>
</protein>
<sequence>MLHRDTMVRNSSRLICEGKLSCKNWIHVQKVNTPYCSAGRSLSNDCFQHLFDKR</sequence>
<dbReference type="AlphaFoldDB" id="A0A453CFC3"/>
<organism evidence="1 2">
    <name type="scientific">Aegilops tauschii subsp. strangulata</name>
    <name type="common">Goatgrass</name>
    <dbReference type="NCBI Taxonomy" id="200361"/>
    <lineage>
        <taxon>Eukaryota</taxon>
        <taxon>Viridiplantae</taxon>
        <taxon>Streptophyta</taxon>
        <taxon>Embryophyta</taxon>
        <taxon>Tracheophyta</taxon>
        <taxon>Spermatophyta</taxon>
        <taxon>Magnoliopsida</taxon>
        <taxon>Liliopsida</taxon>
        <taxon>Poales</taxon>
        <taxon>Poaceae</taxon>
        <taxon>BOP clade</taxon>
        <taxon>Pooideae</taxon>
        <taxon>Triticodae</taxon>
        <taxon>Triticeae</taxon>
        <taxon>Triticinae</taxon>
        <taxon>Aegilops</taxon>
    </lineage>
</organism>
<name>A0A453CFC3_AEGTS</name>
<dbReference type="Gramene" id="AET2Gv20827400.18">
    <property type="protein sequence ID" value="AET2Gv20827400.18"/>
    <property type="gene ID" value="AET2Gv20827400"/>
</dbReference>
<reference evidence="2" key="1">
    <citation type="journal article" date="2014" name="Science">
        <title>Ancient hybridizations among the ancestral genomes of bread wheat.</title>
        <authorList>
            <consortium name="International Wheat Genome Sequencing Consortium,"/>
            <person name="Marcussen T."/>
            <person name="Sandve S.R."/>
            <person name="Heier L."/>
            <person name="Spannagl M."/>
            <person name="Pfeifer M."/>
            <person name="Jakobsen K.S."/>
            <person name="Wulff B.B."/>
            <person name="Steuernagel B."/>
            <person name="Mayer K.F."/>
            <person name="Olsen O.A."/>
        </authorList>
    </citation>
    <scope>NUCLEOTIDE SEQUENCE [LARGE SCALE GENOMIC DNA]</scope>
    <source>
        <strain evidence="2">cv. AL8/78</strain>
    </source>
</reference>
<reference evidence="1" key="4">
    <citation type="submission" date="2019-03" db="UniProtKB">
        <authorList>
            <consortium name="EnsemblPlants"/>
        </authorList>
    </citation>
    <scope>IDENTIFICATION</scope>
</reference>